<keyword evidence="7" id="KW-1185">Reference proteome</keyword>
<evidence type="ECO:0000256" key="2">
    <source>
        <dbReference type="ARBA" id="ARBA00022448"/>
    </source>
</evidence>
<name>H0QVA1_9ACTN</name>
<sequence length="527" mass="58105">MSHRTVRLLLLAVVGVMTVSGCQSAVSQLDDTTTASLTQGQSAPRGGDLRVGVLGDLSPKTFLQIGSDALNGSIVSNVYDTLIRYARDDLTPKPSLAKRWTLAPDGLELSLDLRDDVRFHNGRPFVSADVEQSLKAYLSGPWKPQFKRTAAAITAFDTADPHRVVLHFAHPLSNIFDLLDSAPIIDAQTLPQLKAGTTFNGTGPFKFVSWQPNSSVRLERNSQYWDGPPPLDSVTFVEATDQQSLYTRLRTGQLDLAYGMTYHDQQLATGRYGFRSITMKGAEQQQYVGIDLKNSQLSDIRLRQAIAYALDRPRIIGDVFRDNGYVVNAPWPKWSPAYRAADNTRYRRDVARAKALVAAHGSVAPITLDYSTRGVDRIIAQIVQSNLKDVGIPVILRPNDQTRQAAKLIGGEFGGLWLLQHAFAQFTPSTLAVSAYPFNAAKNSSNYTDAEYAAAATTAWSVPNGESDIALSAYRKLTEHFLNDLFLVEIGVVFQPLATSPSVGNVDWDRRNQFHFATTYLTKKGRH</sequence>
<proteinExistence type="inferred from homology"/>
<dbReference type="GO" id="GO:1904680">
    <property type="term" value="F:peptide transmembrane transporter activity"/>
    <property type="evidence" value="ECO:0007669"/>
    <property type="project" value="TreeGrafter"/>
</dbReference>
<feature type="domain" description="Solute-binding protein family 5" evidence="5">
    <location>
        <begin position="91"/>
        <end position="413"/>
    </location>
</feature>
<dbReference type="PANTHER" id="PTHR30290">
    <property type="entry name" value="PERIPLASMIC BINDING COMPONENT OF ABC TRANSPORTER"/>
    <property type="match status" value="1"/>
</dbReference>
<accession>H0QVA1</accession>
<dbReference type="GO" id="GO:0015833">
    <property type="term" value="P:peptide transport"/>
    <property type="evidence" value="ECO:0007669"/>
    <property type="project" value="TreeGrafter"/>
</dbReference>
<evidence type="ECO:0000313" key="7">
    <source>
        <dbReference type="Proteomes" id="UP000035034"/>
    </source>
</evidence>
<dbReference type="OrthoDB" id="9046151at2"/>
<dbReference type="Gene3D" id="3.10.105.10">
    <property type="entry name" value="Dipeptide-binding Protein, Domain 3"/>
    <property type="match status" value="1"/>
</dbReference>
<dbReference type="eggNOG" id="COG0747">
    <property type="taxonomic scope" value="Bacteria"/>
</dbReference>
<evidence type="ECO:0000313" key="6">
    <source>
        <dbReference type="EMBL" id="GAB16752.1"/>
    </source>
</evidence>
<protein>
    <submittedName>
        <fullName evidence="6">Putative ABC transporter substrate binding protein</fullName>
    </submittedName>
</protein>
<dbReference type="PANTHER" id="PTHR30290:SF9">
    <property type="entry name" value="OLIGOPEPTIDE-BINDING PROTEIN APPA"/>
    <property type="match status" value="1"/>
</dbReference>
<organism evidence="6 7">
    <name type="scientific">Gordonia effusa NBRC 100432</name>
    <dbReference type="NCBI Taxonomy" id="1077974"/>
    <lineage>
        <taxon>Bacteria</taxon>
        <taxon>Bacillati</taxon>
        <taxon>Actinomycetota</taxon>
        <taxon>Actinomycetes</taxon>
        <taxon>Mycobacteriales</taxon>
        <taxon>Gordoniaceae</taxon>
        <taxon>Gordonia</taxon>
    </lineage>
</organism>
<feature type="chain" id="PRO_5003537899" evidence="4">
    <location>
        <begin position="26"/>
        <end position="527"/>
    </location>
</feature>
<keyword evidence="3 4" id="KW-0732">Signal</keyword>
<evidence type="ECO:0000256" key="3">
    <source>
        <dbReference type="ARBA" id="ARBA00022729"/>
    </source>
</evidence>
<reference evidence="6 7" key="1">
    <citation type="submission" date="2011-12" db="EMBL/GenBank/DDBJ databases">
        <title>Whole genome shotgun sequence of Gordonia effusa NBRC 100432.</title>
        <authorList>
            <person name="Yoshida I."/>
            <person name="Takarada H."/>
            <person name="Hosoyama A."/>
            <person name="Tsuchikane K."/>
            <person name="Katsumata H."/>
            <person name="Yamazaki S."/>
            <person name="Fujita N."/>
        </authorList>
    </citation>
    <scope>NUCLEOTIDE SEQUENCE [LARGE SCALE GENOMIC DNA]</scope>
    <source>
        <strain evidence="6 7">NBRC 100432</strain>
    </source>
</reference>
<comment type="caution">
    <text evidence="6">The sequence shown here is derived from an EMBL/GenBank/DDBJ whole genome shotgun (WGS) entry which is preliminary data.</text>
</comment>
<gene>
    <name evidence="6" type="ORF">GOEFS_013_00160</name>
</gene>
<dbReference type="PROSITE" id="PS51257">
    <property type="entry name" value="PROKAR_LIPOPROTEIN"/>
    <property type="match status" value="1"/>
</dbReference>
<dbReference type="InterPro" id="IPR039424">
    <property type="entry name" value="SBP_5"/>
</dbReference>
<dbReference type="AlphaFoldDB" id="H0QVA1"/>
<dbReference type="RefSeq" id="WP_007316090.1">
    <property type="nucleotide sequence ID" value="NZ_BAEH01000013.1"/>
</dbReference>
<evidence type="ECO:0000256" key="4">
    <source>
        <dbReference type="SAM" id="SignalP"/>
    </source>
</evidence>
<comment type="similarity">
    <text evidence="1">Belongs to the bacterial solute-binding protein 5 family.</text>
</comment>
<dbReference type="GO" id="GO:0043190">
    <property type="term" value="C:ATP-binding cassette (ABC) transporter complex"/>
    <property type="evidence" value="ECO:0007669"/>
    <property type="project" value="InterPro"/>
</dbReference>
<dbReference type="SUPFAM" id="SSF53850">
    <property type="entry name" value="Periplasmic binding protein-like II"/>
    <property type="match status" value="1"/>
</dbReference>
<dbReference type="Gene3D" id="3.40.190.10">
    <property type="entry name" value="Periplasmic binding protein-like II"/>
    <property type="match status" value="1"/>
</dbReference>
<feature type="signal peptide" evidence="4">
    <location>
        <begin position="1"/>
        <end position="25"/>
    </location>
</feature>
<evidence type="ECO:0000256" key="1">
    <source>
        <dbReference type="ARBA" id="ARBA00005695"/>
    </source>
</evidence>
<dbReference type="Proteomes" id="UP000035034">
    <property type="component" value="Unassembled WGS sequence"/>
</dbReference>
<keyword evidence="2" id="KW-0813">Transport</keyword>
<dbReference type="EMBL" id="BAEH01000013">
    <property type="protein sequence ID" value="GAB16752.1"/>
    <property type="molecule type" value="Genomic_DNA"/>
</dbReference>
<dbReference type="InterPro" id="IPR030678">
    <property type="entry name" value="Peptide/Ni-bd"/>
</dbReference>
<dbReference type="STRING" id="1077974.GOEFS_013_00160"/>
<dbReference type="PIRSF" id="PIRSF002741">
    <property type="entry name" value="MppA"/>
    <property type="match status" value="1"/>
</dbReference>
<dbReference type="CDD" id="cd00995">
    <property type="entry name" value="PBP2_NikA_DppA_OppA_like"/>
    <property type="match status" value="1"/>
</dbReference>
<dbReference type="InterPro" id="IPR000914">
    <property type="entry name" value="SBP_5_dom"/>
</dbReference>
<dbReference type="GO" id="GO:0042597">
    <property type="term" value="C:periplasmic space"/>
    <property type="evidence" value="ECO:0007669"/>
    <property type="project" value="UniProtKB-ARBA"/>
</dbReference>
<dbReference type="Pfam" id="PF00496">
    <property type="entry name" value="SBP_bac_5"/>
    <property type="match status" value="1"/>
</dbReference>
<evidence type="ECO:0000259" key="5">
    <source>
        <dbReference type="Pfam" id="PF00496"/>
    </source>
</evidence>